<dbReference type="STRING" id="163.SAMN04487775_105165"/>
<keyword evidence="1" id="KW-0732">Signal</keyword>
<evidence type="ECO:0000313" key="3">
    <source>
        <dbReference type="Proteomes" id="UP000182360"/>
    </source>
</evidence>
<sequence length="352" mass="38137">MKKILFTFFAAALLVTSAYSYNPPAGGEDLTLIGNPLSLSGAKSVSGGALFDANADSILVNPALIAGEQRVNLTAGYTFLYSANKENETQLGASFQTGILIPFKMFIFSGNMNGTFAQFKEMHLGKSLNLKAGLAKEITDKLSIGLNAGGGYAWTYGNDWSLYADFGALYNWGNLGPFSDFRIGASVLNLGKMYSDVDRWGIDEEAQNTPYPTLATLKAGAAGTILNTEIAKIGLGLDFSVPCFQNFIVDFNAQVAFKDAFIISVGEKFNMAEVIKGKNNFIPSIAFLFKFSFDVKNNQYLEDNGWSQSEMTVSAGYKNLYKTVHAVSAGVDIDLGMADNEPPKITVWDEKE</sequence>
<protein>
    <submittedName>
        <fullName evidence="2">Uncharacterized protein</fullName>
    </submittedName>
</protein>
<dbReference type="RefSeq" id="WP_074642403.1">
    <property type="nucleotide sequence ID" value="NZ_FOFU01000003.1"/>
</dbReference>
<evidence type="ECO:0000256" key="1">
    <source>
        <dbReference type="SAM" id="SignalP"/>
    </source>
</evidence>
<dbReference type="EMBL" id="FOFU01000003">
    <property type="protein sequence ID" value="SEQ27077.1"/>
    <property type="molecule type" value="Genomic_DNA"/>
</dbReference>
<reference evidence="2 3" key="1">
    <citation type="submission" date="2016-10" db="EMBL/GenBank/DDBJ databases">
        <authorList>
            <person name="de Groot N.N."/>
        </authorList>
    </citation>
    <scope>NUCLEOTIDE SEQUENCE [LARGE SCALE GENOMIC DNA]</scope>
    <source>
        <strain evidence="2 3">B25</strain>
    </source>
</reference>
<feature type="signal peptide" evidence="1">
    <location>
        <begin position="1"/>
        <end position="20"/>
    </location>
</feature>
<keyword evidence="3" id="KW-1185">Reference proteome</keyword>
<proteinExistence type="predicted"/>
<accession>A0A1H9ENB8</accession>
<dbReference type="AlphaFoldDB" id="A0A1H9ENB8"/>
<name>A0A1H9ENB8_9SPIR</name>
<gene>
    <name evidence="2" type="ORF">SAMN04487977_103222</name>
</gene>
<organism evidence="2 3">
    <name type="scientific">Treponema bryantii</name>
    <dbReference type="NCBI Taxonomy" id="163"/>
    <lineage>
        <taxon>Bacteria</taxon>
        <taxon>Pseudomonadati</taxon>
        <taxon>Spirochaetota</taxon>
        <taxon>Spirochaetia</taxon>
        <taxon>Spirochaetales</taxon>
        <taxon>Treponemataceae</taxon>
        <taxon>Treponema</taxon>
    </lineage>
</organism>
<dbReference type="OrthoDB" id="357252at2"/>
<dbReference type="Proteomes" id="UP000182360">
    <property type="component" value="Unassembled WGS sequence"/>
</dbReference>
<evidence type="ECO:0000313" key="2">
    <source>
        <dbReference type="EMBL" id="SEQ27077.1"/>
    </source>
</evidence>
<feature type="chain" id="PRO_5010205645" evidence="1">
    <location>
        <begin position="21"/>
        <end position="352"/>
    </location>
</feature>